<dbReference type="PANTHER" id="PTHR21581">
    <property type="entry name" value="D-ALANYL-D-ALANINE CARBOXYPEPTIDASE"/>
    <property type="match status" value="1"/>
</dbReference>
<evidence type="ECO:0000259" key="19">
    <source>
        <dbReference type="SMART" id="SM00936"/>
    </source>
</evidence>
<feature type="chain" id="PRO_5038340408" description="serine-type D-Ala-D-Ala carboxypeptidase" evidence="18">
    <location>
        <begin position="27"/>
        <end position="468"/>
    </location>
</feature>
<dbReference type="InterPro" id="IPR012338">
    <property type="entry name" value="Beta-lactam/transpept-like"/>
</dbReference>
<evidence type="ECO:0000256" key="9">
    <source>
        <dbReference type="ARBA" id="ARBA00022960"/>
    </source>
</evidence>
<evidence type="ECO:0000256" key="8">
    <source>
        <dbReference type="ARBA" id="ARBA00022801"/>
    </source>
</evidence>
<feature type="active site" evidence="13">
    <location>
        <position position="135"/>
    </location>
</feature>
<comment type="function">
    <text evidence="1">Removes C-terminal D-alanyl residues from sugar-peptide cell wall precursors.</text>
</comment>
<feature type="compositionally biased region" description="Gly residues" evidence="16">
    <location>
        <begin position="447"/>
        <end position="458"/>
    </location>
</feature>
<dbReference type="AlphaFoldDB" id="A0A9D2S5F7"/>
<keyword evidence="5 20" id="KW-0121">Carboxypeptidase</keyword>
<evidence type="ECO:0000256" key="6">
    <source>
        <dbReference type="ARBA" id="ARBA00022670"/>
    </source>
</evidence>
<dbReference type="GO" id="GO:0009002">
    <property type="term" value="F:serine-type D-Ala-D-Ala carboxypeptidase activity"/>
    <property type="evidence" value="ECO:0007669"/>
    <property type="project" value="UniProtKB-EC"/>
</dbReference>
<keyword evidence="8" id="KW-0378">Hydrolase</keyword>
<gene>
    <name evidence="20" type="ORF">H9714_04390</name>
</gene>
<keyword evidence="11" id="KW-0961">Cell wall biogenesis/degradation</keyword>
<keyword evidence="7 18" id="KW-0732">Signal</keyword>
<evidence type="ECO:0000256" key="12">
    <source>
        <dbReference type="ARBA" id="ARBA00034000"/>
    </source>
</evidence>
<comment type="similarity">
    <text evidence="3 15">Belongs to the peptidase S11 family.</text>
</comment>
<evidence type="ECO:0000256" key="3">
    <source>
        <dbReference type="ARBA" id="ARBA00007164"/>
    </source>
</evidence>
<dbReference type="GO" id="GO:0071555">
    <property type="term" value="P:cell wall organization"/>
    <property type="evidence" value="ECO:0007669"/>
    <property type="project" value="UniProtKB-KW"/>
</dbReference>
<dbReference type="GO" id="GO:0008360">
    <property type="term" value="P:regulation of cell shape"/>
    <property type="evidence" value="ECO:0007669"/>
    <property type="project" value="UniProtKB-KW"/>
</dbReference>
<keyword evidence="17" id="KW-0812">Transmembrane</keyword>
<dbReference type="InterPro" id="IPR015956">
    <property type="entry name" value="Peniciliin-bd_prot_C_sf"/>
</dbReference>
<dbReference type="InterPro" id="IPR001967">
    <property type="entry name" value="Peptidase_S11_N"/>
</dbReference>
<evidence type="ECO:0000256" key="16">
    <source>
        <dbReference type="SAM" id="MobiDB-lite"/>
    </source>
</evidence>
<keyword evidence="17" id="KW-1133">Transmembrane helix</keyword>
<feature type="transmembrane region" description="Helical" evidence="17">
    <location>
        <begin position="417"/>
        <end position="435"/>
    </location>
</feature>
<feature type="region of interest" description="Disordered" evidence="16">
    <location>
        <begin position="447"/>
        <end position="468"/>
    </location>
</feature>
<dbReference type="EC" id="3.4.16.4" evidence="4"/>
<keyword evidence="17" id="KW-0472">Membrane</keyword>
<evidence type="ECO:0000256" key="15">
    <source>
        <dbReference type="RuleBase" id="RU004016"/>
    </source>
</evidence>
<dbReference type="EMBL" id="DWYC01000046">
    <property type="protein sequence ID" value="HJB56774.1"/>
    <property type="molecule type" value="Genomic_DNA"/>
</dbReference>
<dbReference type="Pfam" id="PF07943">
    <property type="entry name" value="PBP5_C"/>
    <property type="match status" value="1"/>
</dbReference>
<evidence type="ECO:0000313" key="20">
    <source>
        <dbReference type="EMBL" id="HJB56774.1"/>
    </source>
</evidence>
<comment type="caution">
    <text evidence="20">The sequence shown here is derived from an EMBL/GenBank/DDBJ whole genome shotgun (WGS) entry which is preliminary data.</text>
</comment>
<dbReference type="SUPFAM" id="SSF56601">
    <property type="entry name" value="beta-lactamase/transpeptidase-like"/>
    <property type="match status" value="1"/>
</dbReference>
<dbReference type="Gene3D" id="3.40.710.10">
    <property type="entry name" value="DD-peptidase/beta-lactamase superfamily"/>
    <property type="match status" value="1"/>
</dbReference>
<protein>
    <recommendedName>
        <fullName evidence="4">serine-type D-Ala-D-Ala carboxypeptidase</fullName>
        <ecNumber evidence="4">3.4.16.4</ecNumber>
    </recommendedName>
</protein>
<dbReference type="Proteomes" id="UP000824208">
    <property type="component" value="Unassembled WGS sequence"/>
</dbReference>
<evidence type="ECO:0000256" key="11">
    <source>
        <dbReference type="ARBA" id="ARBA00023316"/>
    </source>
</evidence>
<feature type="binding site" evidence="14">
    <location>
        <position position="249"/>
    </location>
    <ligand>
        <name>substrate</name>
    </ligand>
</feature>
<dbReference type="GO" id="GO:0009252">
    <property type="term" value="P:peptidoglycan biosynthetic process"/>
    <property type="evidence" value="ECO:0007669"/>
    <property type="project" value="UniProtKB-KW"/>
</dbReference>
<feature type="active site" description="Proton acceptor" evidence="13">
    <location>
        <position position="75"/>
    </location>
</feature>
<dbReference type="Pfam" id="PF00768">
    <property type="entry name" value="Peptidase_S11"/>
    <property type="match status" value="1"/>
</dbReference>
<feature type="signal peptide" evidence="18">
    <location>
        <begin position="1"/>
        <end position="26"/>
    </location>
</feature>
<dbReference type="SUPFAM" id="SSF69189">
    <property type="entry name" value="Penicillin-binding protein associated domain"/>
    <property type="match status" value="1"/>
</dbReference>
<comment type="pathway">
    <text evidence="2">Cell wall biogenesis; peptidoglycan biosynthesis.</text>
</comment>
<evidence type="ECO:0000256" key="5">
    <source>
        <dbReference type="ARBA" id="ARBA00022645"/>
    </source>
</evidence>
<evidence type="ECO:0000256" key="4">
    <source>
        <dbReference type="ARBA" id="ARBA00012448"/>
    </source>
</evidence>
<dbReference type="Gene3D" id="2.60.410.10">
    <property type="entry name" value="D-Ala-D-Ala carboxypeptidase, C-terminal domain"/>
    <property type="match status" value="1"/>
</dbReference>
<sequence length="468" mass="51129">MKKTLLSALLFFSLLVTQLATPAALAAEGDGAGTSSTVESMYIQAKAAILVDDDYGEVLYEQNAHEKNYPASITKVMTTLLVLEAVDRGEAALTDIVTVGDEVNLGIGEGGSGVGLKEGEQLSLEDLLYCALTASANEACNALAQYLCGDVATFVERMNQRAAELGMEDTHFANTHGYHDENHYTTAYDIYLMCHEAMQNPTFRTIVSSVGHEVPATNMSEARSLHETNALVSTWRITGYWYQYATGIKTGSTPEAGYCLASSATKGDRHLIAVVLGAENPKNADGSTNRLQFSESTRLLEMGFNDFSRQTILDETDRDFPEVAVTLSSGADYVTVQPSGALEATLPNDIVMENFERKVDLPAEVEAPVEAGEKLGTVTLTYDGQEYGTLDLVATASVERSELLYRLDRIQRFFDQLWVKIVLAVLAVLIVFLILRRLILGRSRSRYGGGRRSGGYSGGRRYSGRRRR</sequence>
<evidence type="ECO:0000256" key="13">
    <source>
        <dbReference type="PIRSR" id="PIRSR618044-1"/>
    </source>
</evidence>
<feature type="domain" description="Peptidase S11 D-Ala-D-Ala carboxypeptidase A C-terminal" evidence="19">
    <location>
        <begin position="307"/>
        <end position="400"/>
    </location>
</feature>
<evidence type="ECO:0000313" key="21">
    <source>
        <dbReference type="Proteomes" id="UP000824208"/>
    </source>
</evidence>
<comment type="catalytic activity">
    <reaction evidence="12">
        <text>Preferential cleavage: (Ac)2-L-Lys-D-Ala-|-D-Ala. Also transpeptidation of peptidyl-alanyl moieties that are N-acyl substituents of D-alanine.</text>
        <dbReference type="EC" id="3.4.16.4"/>
    </reaction>
</comment>
<dbReference type="InterPro" id="IPR037167">
    <property type="entry name" value="Peptidase_S11_C_sf"/>
</dbReference>
<evidence type="ECO:0000256" key="2">
    <source>
        <dbReference type="ARBA" id="ARBA00004752"/>
    </source>
</evidence>
<evidence type="ECO:0000256" key="7">
    <source>
        <dbReference type="ARBA" id="ARBA00022729"/>
    </source>
</evidence>
<keyword evidence="9" id="KW-0133">Cell shape</keyword>
<evidence type="ECO:0000256" key="18">
    <source>
        <dbReference type="SAM" id="SignalP"/>
    </source>
</evidence>
<keyword evidence="10" id="KW-0573">Peptidoglycan synthesis</keyword>
<dbReference type="PRINTS" id="PR00725">
    <property type="entry name" value="DADACBPTASE1"/>
</dbReference>
<dbReference type="InterPro" id="IPR018044">
    <property type="entry name" value="Peptidase_S11"/>
</dbReference>
<dbReference type="SMART" id="SM00936">
    <property type="entry name" value="PBP5_C"/>
    <property type="match status" value="1"/>
</dbReference>
<keyword evidence="6" id="KW-0645">Protease</keyword>
<reference evidence="20" key="1">
    <citation type="journal article" date="2021" name="PeerJ">
        <title>Extensive microbial diversity within the chicken gut microbiome revealed by metagenomics and culture.</title>
        <authorList>
            <person name="Gilroy R."/>
            <person name="Ravi A."/>
            <person name="Getino M."/>
            <person name="Pursley I."/>
            <person name="Horton D.L."/>
            <person name="Alikhan N.F."/>
            <person name="Baker D."/>
            <person name="Gharbi K."/>
            <person name="Hall N."/>
            <person name="Watson M."/>
            <person name="Adriaenssens E.M."/>
            <person name="Foster-Nyarko E."/>
            <person name="Jarju S."/>
            <person name="Secka A."/>
            <person name="Antonio M."/>
            <person name="Oren A."/>
            <person name="Chaudhuri R.R."/>
            <person name="La Ragione R."/>
            <person name="Hildebrand F."/>
            <person name="Pallen M.J."/>
        </authorList>
    </citation>
    <scope>NUCLEOTIDE SEQUENCE</scope>
    <source>
        <strain evidence="20">CHK189-11263</strain>
    </source>
</reference>
<evidence type="ECO:0000256" key="10">
    <source>
        <dbReference type="ARBA" id="ARBA00022984"/>
    </source>
</evidence>
<dbReference type="PANTHER" id="PTHR21581:SF33">
    <property type="entry name" value="D-ALANYL-D-ALANINE CARBOXYPEPTIDASE DACB"/>
    <property type="match status" value="1"/>
</dbReference>
<dbReference type="InterPro" id="IPR012907">
    <property type="entry name" value="Peptidase_S11_C"/>
</dbReference>
<reference evidence="20" key="2">
    <citation type="submission" date="2021-04" db="EMBL/GenBank/DDBJ databases">
        <authorList>
            <person name="Gilroy R."/>
        </authorList>
    </citation>
    <scope>NUCLEOTIDE SEQUENCE</scope>
    <source>
        <strain evidence="20">CHK189-11263</strain>
    </source>
</reference>
<dbReference type="GO" id="GO:0006508">
    <property type="term" value="P:proteolysis"/>
    <property type="evidence" value="ECO:0007669"/>
    <property type="project" value="UniProtKB-KW"/>
</dbReference>
<proteinExistence type="inferred from homology"/>
<evidence type="ECO:0000256" key="14">
    <source>
        <dbReference type="PIRSR" id="PIRSR618044-2"/>
    </source>
</evidence>
<organism evidence="20 21">
    <name type="scientific">Candidatus Flavonifractor intestinipullorum</name>
    <dbReference type="NCBI Taxonomy" id="2838587"/>
    <lineage>
        <taxon>Bacteria</taxon>
        <taxon>Bacillati</taxon>
        <taxon>Bacillota</taxon>
        <taxon>Clostridia</taxon>
        <taxon>Eubacteriales</taxon>
        <taxon>Oscillospiraceae</taxon>
        <taxon>Flavonifractor</taxon>
    </lineage>
</organism>
<feature type="active site" description="Acyl-ester intermediate" evidence="13">
    <location>
        <position position="72"/>
    </location>
</feature>
<accession>A0A9D2S5F7</accession>
<evidence type="ECO:0000256" key="17">
    <source>
        <dbReference type="SAM" id="Phobius"/>
    </source>
</evidence>
<evidence type="ECO:0000256" key="1">
    <source>
        <dbReference type="ARBA" id="ARBA00003217"/>
    </source>
</evidence>
<name>A0A9D2S5F7_9FIRM</name>